<sequence>MKSGKTVKVRRHYEADFKQELMRMLASGRSAKDISESFGIGENLLYRWKRMATKKAKMSMGSTSNDKSLKLAEEVAKLRAENQRLKADRDVLKKALGLLSQSDSGTSMS</sequence>
<proteinExistence type="predicted"/>
<dbReference type="OrthoDB" id="884299at2"/>
<feature type="coiled-coil region" evidence="1">
    <location>
        <begin position="68"/>
        <end position="95"/>
    </location>
</feature>
<evidence type="ECO:0000256" key="1">
    <source>
        <dbReference type="SAM" id="Coils"/>
    </source>
</evidence>
<dbReference type="Gene3D" id="1.10.10.60">
    <property type="entry name" value="Homeodomain-like"/>
    <property type="match status" value="1"/>
</dbReference>
<dbReference type="EMBL" id="FOXH01000013">
    <property type="protein sequence ID" value="SFQ26626.1"/>
    <property type="molecule type" value="Genomic_DNA"/>
</dbReference>
<dbReference type="RefSeq" id="WP_092018821.1">
    <property type="nucleotide sequence ID" value="NZ_FOXH01000013.1"/>
</dbReference>
<organism evidence="2 3">
    <name type="scientific">Pseudarcicella hirudinis</name>
    <dbReference type="NCBI Taxonomy" id="1079859"/>
    <lineage>
        <taxon>Bacteria</taxon>
        <taxon>Pseudomonadati</taxon>
        <taxon>Bacteroidota</taxon>
        <taxon>Cytophagia</taxon>
        <taxon>Cytophagales</taxon>
        <taxon>Flectobacillaceae</taxon>
        <taxon>Pseudarcicella</taxon>
    </lineage>
</organism>
<evidence type="ECO:0000313" key="2">
    <source>
        <dbReference type="EMBL" id="SFQ26626.1"/>
    </source>
</evidence>
<evidence type="ECO:0000313" key="3">
    <source>
        <dbReference type="Proteomes" id="UP000199306"/>
    </source>
</evidence>
<dbReference type="PANTHER" id="PTHR33215:SF13">
    <property type="entry name" value="PROTEIN DISTAL ANTENNA"/>
    <property type="match status" value="1"/>
</dbReference>
<dbReference type="InterPro" id="IPR051839">
    <property type="entry name" value="RD_transcriptional_regulator"/>
</dbReference>
<accession>A0A1I5X474</accession>
<dbReference type="SUPFAM" id="SSF46689">
    <property type="entry name" value="Homeodomain-like"/>
    <property type="match status" value="1"/>
</dbReference>
<dbReference type="PANTHER" id="PTHR33215">
    <property type="entry name" value="PROTEIN DISTAL ANTENNA"/>
    <property type="match status" value="1"/>
</dbReference>
<dbReference type="InterPro" id="IPR002514">
    <property type="entry name" value="Transposase_8"/>
</dbReference>
<dbReference type="STRING" id="1079859.SAMN04515674_113119"/>
<dbReference type="GO" id="GO:0003677">
    <property type="term" value="F:DNA binding"/>
    <property type="evidence" value="ECO:0007669"/>
    <property type="project" value="InterPro"/>
</dbReference>
<dbReference type="GO" id="GO:0006313">
    <property type="term" value="P:DNA transposition"/>
    <property type="evidence" value="ECO:0007669"/>
    <property type="project" value="InterPro"/>
</dbReference>
<protein>
    <submittedName>
        <fullName evidence="2">Transposase</fullName>
    </submittedName>
</protein>
<dbReference type="GO" id="GO:0004803">
    <property type="term" value="F:transposase activity"/>
    <property type="evidence" value="ECO:0007669"/>
    <property type="project" value="InterPro"/>
</dbReference>
<dbReference type="InterPro" id="IPR009057">
    <property type="entry name" value="Homeodomain-like_sf"/>
</dbReference>
<name>A0A1I5X474_9BACT</name>
<gene>
    <name evidence="2" type="ORF">SAMN04515674_113119</name>
</gene>
<reference evidence="2 3" key="1">
    <citation type="submission" date="2016-10" db="EMBL/GenBank/DDBJ databases">
        <authorList>
            <person name="de Groot N.N."/>
        </authorList>
    </citation>
    <scope>NUCLEOTIDE SEQUENCE [LARGE SCALE GENOMIC DNA]</scope>
    <source>
        <strain evidence="3">E92,LMG 26720,CCM 7988</strain>
    </source>
</reference>
<dbReference type="Pfam" id="PF01527">
    <property type="entry name" value="HTH_Tnp_1"/>
    <property type="match status" value="1"/>
</dbReference>
<keyword evidence="1" id="KW-0175">Coiled coil</keyword>
<dbReference type="Proteomes" id="UP000199306">
    <property type="component" value="Unassembled WGS sequence"/>
</dbReference>
<keyword evidence="3" id="KW-1185">Reference proteome</keyword>
<dbReference type="AlphaFoldDB" id="A0A1I5X474"/>